<dbReference type="PANTHER" id="PTHR43542:SF1">
    <property type="entry name" value="METHYLTRANSFERASE"/>
    <property type="match status" value="1"/>
</dbReference>
<dbReference type="PIRSF" id="PIRSF004553">
    <property type="entry name" value="CHP00095"/>
    <property type="match status" value="1"/>
</dbReference>
<evidence type="ECO:0000256" key="2">
    <source>
        <dbReference type="ARBA" id="ARBA00022679"/>
    </source>
</evidence>
<dbReference type="EMBL" id="VAFM01000001">
    <property type="protein sequence ID" value="TKW61844.1"/>
    <property type="molecule type" value="Genomic_DNA"/>
</dbReference>
<dbReference type="AlphaFoldDB" id="A0A6N4RFI8"/>
<comment type="caution">
    <text evidence="3">The sequence shown here is derived from an EMBL/GenBank/DDBJ whole genome shotgun (WGS) entry which is preliminary data.</text>
</comment>
<sequence>MANDLFYDRIIAGTLKGRKLLLPKSEGVRPSKNRVRQAVFNLLGARLDWEGLSIGDLFCGSGAWGLEAMSRGAAKAVLVDMDERTAATNVKDLGLVKVTVTAADVRQWKPSALLDVVMLDPPYGKGLAQAVIDRAALVGKRGSWWCVETGREDELNWTGFEDVEFRDYGASRVWVARQV</sequence>
<proteinExistence type="predicted"/>
<organism evidence="3 4">
    <name type="scientific">Blastochloris viridis</name>
    <name type="common">Rhodopseudomonas viridis</name>
    <dbReference type="NCBI Taxonomy" id="1079"/>
    <lineage>
        <taxon>Bacteria</taxon>
        <taxon>Pseudomonadati</taxon>
        <taxon>Pseudomonadota</taxon>
        <taxon>Alphaproteobacteria</taxon>
        <taxon>Hyphomicrobiales</taxon>
        <taxon>Blastochloridaceae</taxon>
        <taxon>Blastochloris</taxon>
    </lineage>
</organism>
<reference evidence="3 4" key="1">
    <citation type="journal article" date="2017" name="Nat. Commun.">
        <title>In situ click chemistry generation of cyclooxygenase-2 inhibitors.</title>
        <authorList>
            <person name="Bhardwaj A."/>
            <person name="Kaur J."/>
            <person name="Wuest M."/>
            <person name="Wuest F."/>
        </authorList>
    </citation>
    <scope>NUCLEOTIDE SEQUENCE [LARGE SCALE GENOMIC DNA]</scope>
    <source>
        <strain evidence="3">S2_018_000_R2_106</strain>
    </source>
</reference>
<dbReference type="CDD" id="cd02440">
    <property type="entry name" value="AdoMet_MTases"/>
    <property type="match status" value="1"/>
</dbReference>
<dbReference type="Proteomes" id="UP000320948">
    <property type="component" value="Unassembled WGS sequence"/>
</dbReference>
<dbReference type="GO" id="GO:0031167">
    <property type="term" value="P:rRNA methylation"/>
    <property type="evidence" value="ECO:0007669"/>
    <property type="project" value="InterPro"/>
</dbReference>
<dbReference type="InterPro" id="IPR029063">
    <property type="entry name" value="SAM-dependent_MTases_sf"/>
</dbReference>
<evidence type="ECO:0000313" key="3">
    <source>
        <dbReference type="EMBL" id="TKW61844.1"/>
    </source>
</evidence>
<name>A0A6N4RFI8_BLAVI</name>
<dbReference type="GO" id="GO:0008168">
    <property type="term" value="F:methyltransferase activity"/>
    <property type="evidence" value="ECO:0007669"/>
    <property type="project" value="UniProtKB-KW"/>
</dbReference>
<gene>
    <name evidence="3" type="ORF">DI628_04285</name>
</gene>
<keyword evidence="1 3" id="KW-0489">Methyltransferase</keyword>
<keyword evidence="2 3" id="KW-0808">Transferase</keyword>
<dbReference type="SUPFAM" id="SSF53335">
    <property type="entry name" value="S-adenosyl-L-methionine-dependent methyltransferases"/>
    <property type="match status" value="1"/>
</dbReference>
<dbReference type="Pfam" id="PF03602">
    <property type="entry name" value="Cons_hypoth95"/>
    <property type="match status" value="1"/>
</dbReference>
<evidence type="ECO:0000256" key="1">
    <source>
        <dbReference type="ARBA" id="ARBA00022603"/>
    </source>
</evidence>
<protein>
    <submittedName>
        <fullName evidence="3">Methyltransferase</fullName>
    </submittedName>
</protein>
<dbReference type="Gene3D" id="3.40.50.150">
    <property type="entry name" value="Vaccinia Virus protein VP39"/>
    <property type="match status" value="1"/>
</dbReference>
<dbReference type="PANTHER" id="PTHR43542">
    <property type="entry name" value="METHYLTRANSFERASE"/>
    <property type="match status" value="1"/>
</dbReference>
<evidence type="ECO:0000313" key="4">
    <source>
        <dbReference type="Proteomes" id="UP000320948"/>
    </source>
</evidence>
<dbReference type="InterPro" id="IPR004398">
    <property type="entry name" value="RNA_MeTrfase_RsmD"/>
</dbReference>
<accession>A0A6N4RFI8</accession>